<proteinExistence type="predicted"/>
<protein>
    <submittedName>
        <fullName evidence="1">Uncharacterized protein</fullName>
    </submittedName>
</protein>
<dbReference type="AlphaFoldDB" id="A0ABD0PYA7"/>
<feature type="non-terminal residue" evidence="1">
    <location>
        <position position="78"/>
    </location>
</feature>
<dbReference type="EMBL" id="JAMKFB020000012">
    <property type="protein sequence ID" value="KAL0178811.1"/>
    <property type="molecule type" value="Genomic_DNA"/>
</dbReference>
<dbReference type="Proteomes" id="UP001529510">
    <property type="component" value="Unassembled WGS sequence"/>
</dbReference>
<reference evidence="1 3" key="1">
    <citation type="submission" date="2024-05" db="EMBL/GenBank/DDBJ databases">
        <title>Genome sequencing and assembly of Indian major carp, Cirrhinus mrigala (Hamilton, 1822).</title>
        <authorList>
            <person name="Mohindra V."/>
            <person name="Chowdhury L.M."/>
            <person name="Lal K."/>
            <person name="Jena J.K."/>
        </authorList>
    </citation>
    <scope>NUCLEOTIDE SEQUENCE [LARGE SCALE GENOMIC DNA]</scope>
    <source>
        <strain evidence="1">CM1030</strain>
        <tissue evidence="1">Blood</tissue>
    </source>
</reference>
<sequence>MPSAKKLAHFLSSAGLCAAGVAVLGYGMSTDWANAFLDCAPSGTDDFTGNSTLETGLFNGTETKLKCPRIDSPGKKVA</sequence>
<accession>A0ABD0PYA7</accession>
<gene>
    <name evidence="1" type="ORF">M9458_024253</name>
    <name evidence="2" type="ORF">M9458_024475</name>
</gene>
<evidence type="ECO:0000313" key="2">
    <source>
        <dbReference type="EMBL" id="KAL0179033.1"/>
    </source>
</evidence>
<organism evidence="1 3">
    <name type="scientific">Cirrhinus mrigala</name>
    <name type="common">Mrigala</name>
    <dbReference type="NCBI Taxonomy" id="683832"/>
    <lineage>
        <taxon>Eukaryota</taxon>
        <taxon>Metazoa</taxon>
        <taxon>Chordata</taxon>
        <taxon>Craniata</taxon>
        <taxon>Vertebrata</taxon>
        <taxon>Euteleostomi</taxon>
        <taxon>Actinopterygii</taxon>
        <taxon>Neopterygii</taxon>
        <taxon>Teleostei</taxon>
        <taxon>Ostariophysi</taxon>
        <taxon>Cypriniformes</taxon>
        <taxon>Cyprinidae</taxon>
        <taxon>Labeoninae</taxon>
        <taxon>Labeonini</taxon>
        <taxon>Cirrhinus</taxon>
    </lineage>
</organism>
<comment type="caution">
    <text evidence="1">The sequence shown here is derived from an EMBL/GenBank/DDBJ whole genome shotgun (WGS) entry which is preliminary data.</text>
</comment>
<keyword evidence="3" id="KW-1185">Reference proteome</keyword>
<name>A0ABD0PYA7_CIRMR</name>
<dbReference type="EMBL" id="JAMKFB020000012">
    <property type="protein sequence ID" value="KAL0179033.1"/>
    <property type="molecule type" value="Genomic_DNA"/>
</dbReference>
<evidence type="ECO:0000313" key="1">
    <source>
        <dbReference type="EMBL" id="KAL0178811.1"/>
    </source>
</evidence>
<evidence type="ECO:0000313" key="3">
    <source>
        <dbReference type="Proteomes" id="UP001529510"/>
    </source>
</evidence>